<dbReference type="PANTHER" id="PTHR30478">
    <property type="entry name" value="DNA POLYMERASE III SUBUNIT BETA"/>
    <property type="match status" value="1"/>
</dbReference>
<dbReference type="Pfam" id="PF02768">
    <property type="entry name" value="DNA_pol3_beta_3"/>
    <property type="match status" value="1"/>
</dbReference>
<dbReference type="eggNOG" id="COG0592">
    <property type="taxonomic scope" value="Bacteria"/>
</dbReference>
<evidence type="ECO:0000256" key="8">
    <source>
        <dbReference type="ARBA" id="ARBA00023125"/>
    </source>
</evidence>
<evidence type="ECO:0000256" key="4">
    <source>
        <dbReference type="ARBA" id="ARBA00022679"/>
    </source>
</evidence>
<dbReference type="OrthoDB" id="468978at2"/>
<evidence type="ECO:0000256" key="9">
    <source>
        <dbReference type="SAM" id="MobiDB-lite"/>
    </source>
</evidence>
<evidence type="ECO:0000256" key="1">
    <source>
        <dbReference type="ARBA" id="ARBA00004496"/>
    </source>
</evidence>
<evidence type="ECO:0000259" key="11">
    <source>
        <dbReference type="Pfam" id="PF02767"/>
    </source>
</evidence>
<feature type="domain" description="DNA polymerase III beta sliding clamp central" evidence="11">
    <location>
        <begin position="177"/>
        <end position="295"/>
    </location>
</feature>
<dbReference type="InterPro" id="IPR022634">
    <property type="entry name" value="DNA_polIII_beta_N"/>
</dbReference>
<dbReference type="InterPro" id="IPR022635">
    <property type="entry name" value="DNA_polIII_beta_C"/>
</dbReference>
<keyword evidence="3" id="KW-0963">Cytoplasm</keyword>
<keyword evidence="7" id="KW-0239">DNA-directed DNA polymerase</keyword>
<dbReference type="HOGENOM" id="CLU_038149_1_1_11"/>
<proteinExistence type="inferred from homology"/>
<evidence type="ECO:0000259" key="12">
    <source>
        <dbReference type="Pfam" id="PF02768"/>
    </source>
</evidence>
<feature type="domain" description="DNA polymerase III beta sliding clamp C-terminal" evidence="12">
    <location>
        <begin position="297"/>
        <end position="394"/>
    </location>
</feature>
<comment type="similarity">
    <text evidence="2">Belongs to the beta sliding clamp family.</text>
</comment>
<dbReference type="STRING" id="106370.Francci3_0738"/>
<dbReference type="Pfam" id="PF02767">
    <property type="entry name" value="DNA_pol3_beta_2"/>
    <property type="match status" value="1"/>
</dbReference>
<dbReference type="GO" id="GO:0009360">
    <property type="term" value="C:DNA polymerase III complex"/>
    <property type="evidence" value="ECO:0007669"/>
    <property type="project" value="InterPro"/>
</dbReference>
<sequence>MRFSVERDAFADATGWAARHLPNRPGPARNVLTGILLAAGHGSPASPGSAAVPLPSGSAASPGSAAVPLPSGSAASPGSAAPLGAATASVLTICAYDTEVAVRAPVAASVDEPGRVLVPGRLLTDIVRSLPATTVDVVVDGDRLVLRCGSVRFTVPLMDPGEYPQLPSFPGPIGEVDTLGFASAVGQVAPAAGRDETMPVLTAVRMEISGRGLALVATDRYRLAVRGIPWQPTVDDPWALAHVPAKVLAEVARTPTSASRIVIGLDLDDPSGARLGLAAGGRQTIVRLIEGTFPNYRKLLPEAAALVVTAQTAALAAAVRRVAVVATRTGPLRFTFTHNQVVAEAGDGGGAQASETIPVEYAGPELSVLFNPSYLLDGLGAVEDDQATIGFVDDDPVEAAAKPAVLTGKDSGRGAVDEGAYRYLLMPIRHGGG</sequence>
<dbReference type="PANTHER" id="PTHR30478:SF0">
    <property type="entry name" value="BETA SLIDING CLAMP"/>
    <property type="match status" value="1"/>
</dbReference>
<evidence type="ECO:0000256" key="6">
    <source>
        <dbReference type="ARBA" id="ARBA00022705"/>
    </source>
</evidence>
<dbReference type="Pfam" id="PF00712">
    <property type="entry name" value="DNA_pol3_beta"/>
    <property type="match status" value="1"/>
</dbReference>
<keyword evidence="8" id="KW-0238">DNA-binding</keyword>
<dbReference type="NCBIfam" id="TIGR00663">
    <property type="entry name" value="dnan"/>
    <property type="match status" value="1"/>
</dbReference>
<dbReference type="AlphaFoldDB" id="Q2JF20"/>
<feature type="region of interest" description="Disordered" evidence="9">
    <location>
        <begin position="46"/>
        <end position="78"/>
    </location>
</feature>
<evidence type="ECO:0000256" key="5">
    <source>
        <dbReference type="ARBA" id="ARBA00022695"/>
    </source>
</evidence>
<evidence type="ECO:0000313" key="13">
    <source>
        <dbReference type="EMBL" id="ABD10122.1"/>
    </source>
</evidence>
<keyword evidence="14" id="KW-1185">Reference proteome</keyword>
<protein>
    <submittedName>
        <fullName evidence="13">DNA polymerase III beta subunit family protein</fullName>
    </submittedName>
</protein>
<comment type="subcellular location">
    <subcellularLocation>
        <location evidence="1">Cytoplasm</location>
    </subcellularLocation>
</comment>
<dbReference type="SMART" id="SM00480">
    <property type="entry name" value="POL3Bc"/>
    <property type="match status" value="1"/>
</dbReference>
<evidence type="ECO:0000259" key="10">
    <source>
        <dbReference type="Pfam" id="PF00712"/>
    </source>
</evidence>
<dbReference type="InterPro" id="IPR022637">
    <property type="entry name" value="DNA_polIII_beta_cen"/>
</dbReference>
<evidence type="ECO:0000256" key="2">
    <source>
        <dbReference type="ARBA" id="ARBA00010752"/>
    </source>
</evidence>
<dbReference type="GO" id="GO:0006271">
    <property type="term" value="P:DNA strand elongation involved in DNA replication"/>
    <property type="evidence" value="ECO:0007669"/>
    <property type="project" value="TreeGrafter"/>
</dbReference>
<dbReference type="GO" id="GO:0003677">
    <property type="term" value="F:DNA binding"/>
    <property type="evidence" value="ECO:0007669"/>
    <property type="project" value="UniProtKB-KW"/>
</dbReference>
<dbReference type="GO" id="GO:0003887">
    <property type="term" value="F:DNA-directed DNA polymerase activity"/>
    <property type="evidence" value="ECO:0007669"/>
    <property type="project" value="UniProtKB-KW"/>
</dbReference>
<name>Q2JF20_FRACC</name>
<organism evidence="13 14">
    <name type="scientific">Frankia casuarinae (strain DSM 45818 / CECT 9043 / HFP020203 / CcI3)</name>
    <dbReference type="NCBI Taxonomy" id="106370"/>
    <lineage>
        <taxon>Bacteria</taxon>
        <taxon>Bacillati</taxon>
        <taxon>Actinomycetota</taxon>
        <taxon>Actinomycetes</taxon>
        <taxon>Frankiales</taxon>
        <taxon>Frankiaceae</taxon>
        <taxon>Frankia</taxon>
    </lineage>
</organism>
<gene>
    <name evidence="13" type="ordered locus">Francci3_0738</name>
</gene>
<dbReference type="GO" id="GO:0008408">
    <property type="term" value="F:3'-5' exonuclease activity"/>
    <property type="evidence" value="ECO:0007669"/>
    <property type="project" value="InterPro"/>
</dbReference>
<dbReference type="EMBL" id="CP000249">
    <property type="protein sequence ID" value="ABD10122.1"/>
    <property type="molecule type" value="Genomic_DNA"/>
</dbReference>
<evidence type="ECO:0000256" key="7">
    <source>
        <dbReference type="ARBA" id="ARBA00022932"/>
    </source>
</evidence>
<dbReference type="RefSeq" id="WP_011435191.1">
    <property type="nucleotide sequence ID" value="NC_007777.1"/>
</dbReference>
<dbReference type="CDD" id="cd00140">
    <property type="entry name" value="beta_clamp"/>
    <property type="match status" value="1"/>
</dbReference>
<dbReference type="SUPFAM" id="SSF55979">
    <property type="entry name" value="DNA clamp"/>
    <property type="match status" value="3"/>
</dbReference>
<dbReference type="KEGG" id="fra:Francci3_0738"/>
<keyword evidence="4" id="KW-0808">Transferase</keyword>
<dbReference type="InterPro" id="IPR046938">
    <property type="entry name" value="DNA_clamp_sf"/>
</dbReference>
<dbReference type="GO" id="GO:0005737">
    <property type="term" value="C:cytoplasm"/>
    <property type="evidence" value="ECO:0007669"/>
    <property type="project" value="UniProtKB-SubCell"/>
</dbReference>
<dbReference type="PhylomeDB" id="Q2JF20"/>
<dbReference type="Proteomes" id="UP000001937">
    <property type="component" value="Chromosome"/>
</dbReference>
<keyword evidence="5" id="KW-0548">Nucleotidyltransferase</keyword>
<evidence type="ECO:0000256" key="3">
    <source>
        <dbReference type="ARBA" id="ARBA00022490"/>
    </source>
</evidence>
<accession>Q2JF20</accession>
<dbReference type="InterPro" id="IPR001001">
    <property type="entry name" value="DNA_polIII_beta"/>
</dbReference>
<feature type="domain" description="DNA polymerase III beta sliding clamp N-terminal" evidence="10">
    <location>
        <begin position="87"/>
        <end position="167"/>
    </location>
</feature>
<reference evidence="13 14" key="1">
    <citation type="journal article" date="2007" name="Genome Res.">
        <title>Genome characteristics of facultatively symbiotic Frankia sp. strains reflect host range and host plant biogeography.</title>
        <authorList>
            <person name="Normand P."/>
            <person name="Lapierre P."/>
            <person name="Tisa L.S."/>
            <person name="Gogarten J.P."/>
            <person name="Alloisio N."/>
            <person name="Bagnarol E."/>
            <person name="Bassi C.A."/>
            <person name="Berry A.M."/>
            <person name="Bickhart D.M."/>
            <person name="Choisne N."/>
            <person name="Couloux A."/>
            <person name="Cournoyer B."/>
            <person name="Cruveiller S."/>
            <person name="Daubin V."/>
            <person name="Demange N."/>
            <person name="Francino M.P."/>
            <person name="Goltsman E."/>
            <person name="Huang Y."/>
            <person name="Kopp O.R."/>
            <person name="Labarre L."/>
            <person name="Lapidus A."/>
            <person name="Lavire C."/>
            <person name="Marechal J."/>
            <person name="Martinez M."/>
            <person name="Mastronunzio J.E."/>
            <person name="Mullin B.C."/>
            <person name="Niemann J."/>
            <person name="Pujic P."/>
            <person name="Rawnsley T."/>
            <person name="Rouy Z."/>
            <person name="Schenowitz C."/>
            <person name="Sellstedt A."/>
            <person name="Tavares F."/>
            <person name="Tomkins J.P."/>
            <person name="Vallenet D."/>
            <person name="Valverde C."/>
            <person name="Wall L.G."/>
            <person name="Wang Y."/>
            <person name="Medigue C."/>
            <person name="Benson D.R."/>
        </authorList>
    </citation>
    <scope>NUCLEOTIDE SEQUENCE [LARGE SCALE GENOMIC DNA]</scope>
    <source>
        <strain evidence="14">DSM 45818 / CECT 9043 / CcI3</strain>
    </source>
</reference>
<evidence type="ECO:0000313" key="14">
    <source>
        <dbReference type="Proteomes" id="UP000001937"/>
    </source>
</evidence>
<keyword evidence="6" id="KW-0235">DNA replication</keyword>
<dbReference type="Gene3D" id="3.10.150.10">
    <property type="entry name" value="DNA Polymerase III, subunit A, domain 2"/>
    <property type="match status" value="3"/>
</dbReference>